<name>A0A402C9D9_RHOWR</name>
<protein>
    <submittedName>
        <fullName evidence="2">Uncharacterized protein</fullName>
    </submittedName>
</protein>
<gene>
    <name evidence="2" type="ORF">Rhow_003873</name>
</gene>
<evidence type="ECO:0000313" key="2">
    <source>
        <dbReference type="EMBL" id="GCE40230.1"/>
    </source>
</evidence>
<proteinExistence type="predicted"/>
<evidence type="ECO:0000313" key="3">
    <source>
        <dbReference type="Proteomes" id="UP000287519"/>
    </source>
</evidence>
<reference evidence="2 3" key="1">
    <citation type="submission" date="2018-11" db="EMBL/GenBank/DDBJ databases">
        <title>Microbial catabolism of amino acid.</title>
        <authorList>
            <person name="Hibi M."/>
            <person name="Ogawa J."/>
        </authorList>
    </citation>
    <scope>NUCLEOTIDE SEQUENCE [LARGE SCALE GENOMIC DNA]</scope>
    <source>
        <strain evidence="2 3">C31-06</strain>
    </source>
</reference>
<keyword evidence="3" id="KW-1185">Reference proteome</keyword>
<accession>A0A402C9D9</accession>
<feature type="region of interest" description="Disordered" evidence="1">
    <location>
        <begin position="17"/>
        <end position="39"/>
    </location>
</feature>
<evidence type="ECO:0000256" key="1">
    <source>
        <dbReference type="SAM" id="MobiDB-lite"/>
    </source>
</evidence>
<dbReference type="AlphaFoldDB" id="A0A402C9D9"/>
<comment type="caution">
    <text evidence="2">The sequence shown here is derived from an EMBL/GenBank/DDBJ whole genome shotgun (WGS) entry which is preliminary data.</text>
</comment>
<dbReference type="EMBL" id="BHYM01000035">
    <property type="protein sequence ID" value="GCE40230.1"/>
    <property type="molecule type" value="Genomic_DNA"/>
</dbReference>
<dbReference type="Proteomes" id="UP000287519">
    <property type="component" value="Unassembled WGS sequence"/>
</dbReference>
<organism evidence="2 3">
    <name type="scientific">Rhodococcus wratislaviensis</name>
    <name type="common">Tsukamurella wratislaviensis</name>
    <dbReference type="NCBI Taxonomy" id="44752"/>
    <lineage>
        <taxon>Bacteria</taxon>
        <taxon>Bacillati</taxon>
        <taxon>Actinomycetota</taxon>
        <taxon>Actinomycetes</taxon>
        <taxon>Mycobacteriales</taxon>
        <taxon>Nocardiaceae</taxon>
        <taxon>Rhodococcus</taxon>
    </lineage>
</organism>
<sequence length="39" mass="4426">MNRLAFPVAGRPERPACARCERGSGNEGWPDPRKLFRQV</sequence>